<accession>A0A0L8GAF2</accession>
<dbReference type="KEGG" id="obi:106878214"/>
<feature type="chain" id="PRO_5005582869" evidence="1">
    <location>
        <begin position="17"/>
        <end position="101"/>
    </location>
</feature>
<dbReference type="AlphaFoldDB" id="A0A0L8GAF2"/>
<protein>
    <submittedName>
        <fullName evidence="2">Uncharacterized protein</fullName>
    </submittedName>
</protein>
<name>A0A0L8GAF2_OCTBM</name>
<sequence>MFRIAVFLACLLVTQAAFNTFQNGMYFDVVPDKDGEEVDAMSDVYDTTNDKSLAERVAEAISVFSDESLAPARVKRAAREPLLMDSTDEKPMELKIMPLDN</sequence>
<evidence type="ECO:0000313" key="2">
    <source>
        <dbReference type="EMBL" id="KOF73829.1"/>
    </source>
</evidence>
<proteinExistence type="predicted"/>
<feature type="signal peptide" evidence="1">
    <location>
        <begin position="1"/>
        <end position="16"/>
    </location>
</feature>
<gene>
    <name evidence="2" type="ORF">OCBIM_22037252mg</name>
</gene>
<dbReference type="EMBL" id="KQ422978">
    <property type="protein sequence ID" value="KOF73829.1"/>
    <property type="molecule type" value="Genomic_DNA"/>
</dbReference>
<keyword evidence="1" id="KW-0732">Signal</keyword>
<organism evidence="2">
    <name type="scientific">Octopus bimaculoides</name>
    <name type="common">California two-spotted octopus</name>
    <dbReference type="NCBI Taxonomy" id="37653"/>
    <lineage>
        <taxon>Eukaryota</taxon>
        <taxon>Metazoa</taxon>
        <taxon>Spiralia</taxon>
        <taxon>Lophotrochozoa</taxon>
        <taxon>Mollusca</taxon>
        <taxon>Cephalopoda</taxon>
        <taxon>Coleoidea</taxon>
        <taxon>Octopodiformes</taxon>
        <taxon>Octopoda</taxon>
        <taxon>Incirrata</taxon>
        <taxon>Octopodidae</taxon>
        <taxon>Octopus</taxon>
    </lineage>
</organism>
<reference evidence="2" key="1">
    <citation type="submission" date="2015-07" db="EMBL/GenBank/DDBJ databases">
        <title>MeaNS - Measles Nucleotide Surveillance Program.</title>
        <authorList>
            <person name="Tran T."/>
            <person name="Druce J."/>
        </authorList>
    </citation>
    <scope>NUCLEOTIDE SEQUENCE</scope>
    <source>
        <strain evidence="2">UCB-OBI-ISO-001</strain>
        <tissue evidence="2">Gonad</tissue>
    </source>
</reference>
<evidence type="ECO:0000256" key="1">
    <source>
        <dbReference type="SAM" id="SignalP"/>
    </source>
</evidence>